<reference evidence="4" key="1">
    <citation type="journal article" date="2020" name="Stud. Mycol.">
        <title>101 Dothideomycetes genomes: a test case for predicting lifestyles and emergence of pathogens.</title>
        <authorList>
            <person name="Haridas S."/>
            <person name="Albert R."/>
            <person name="Binder M."/>
            <person name="Bloem J."/>
            <person name="Labutti K."/>
            <person name="Salamov A."/>
            <person name="Andreopoulos B."/>
            <person name="Baker S."/>
            <person name="Barry K."/>
            <person name="Bills G."/>
            <person name="Bluhm B."/>
            <person name="Cannon C."/>
            <person name="Castanera R."/>
            <person name="Culley D."/>
            <person name="Daum C."/>
            <person name="Ezra D."/>
            <person name="Gonzalez J."/>
            <person name="Henrissat B."/>
            <person name="Kuo A."/>
            <person name="Liang C."/>
            <person name="Lipzen A."/>
            <person name="Lutzoni F."/>
            <person name="Magnuson J."/>
            <person name="Mondo S."/>
            <person name="Nolan M."/>
            <person name="Ohm R."/>
            <person name="Pangilinan J."/>
            <person name="Park H.-J."/>
            <person name="Ramirez L."/>
            <person name="Alfaro M."/>
            <person name="Sun H."/>
            <person name="Tritt A."/>
            <person name="Yoshinaga Y."/>
            <person name="Zwiers L.-H."/>
            <person name="Turgeon B."/>
            <person name="Goodwin S."/>
            <person name="Spatafora J."/>
            <person name="Crous P."/>
            <person name="Grigoriev I."/>
        </authorList>
    </citation>
    <scope>NUCLEOTIDE SEQUENCE</scope>
    <source>
        <strain evidence="4">ATCC 74209</strain>
    </source>
</reference>
<evidence type="ECO:0000313" key="5">
    <source>
        <dbReference type="Proteomes" id="UP000799536"/>
    </source>
</evidence>
<dbReference type="PANTHER" id="PTHR31836:SF28">
    <property type="entry name" value="SRCR DOMAIN-CONTAINING PROTEIN-RELATED"/>
    <property type="match status" value="1"/>
</dbReference>
<sequence>MKTSNVLASFLLSSLAAAAPMQKRDLLTKTQLVVETVVVYTTVYDDFVPSATAVAVTSDAALFYEQPKPSTPVEEVKPTLTPEAPSQEYTPPAPPAPTSTSSSTTSSTPTPTPTPASSYVAPYVPPVVSEPVKEPEKQPETTQAPPPPAATTVQPAPVQSSAAPVAPVYSAPPSKAVGNGASYSGDLTVYDTQNGYGACGTQLHDTDRVVALGHGMFGATVTDVMTGNTLNEWCNKKIKITLNGKTAEGTIMDKCPGCAGNADIDVSRQIWADLGINEDTRFHNVEWSLA</sequence>
<dbReference type="EMBL" id="ML994020">
    <property type="protein sequence ID" value="KAF2200489.1"/>
    <property type="molecule type" value="Genomic_DNA"/>
</dbReference>
<dbReference type="AlphaFoldDB" id="A0A9P4JLJ7"/>
<dbReference type="PANTHER" id="PTHR31836">
    <property type="match status" value="1"/>
</dbReference>
<name>A0A9P4JLJ7_9PLEO</name>
<proteinExistence type="predicted"/>
<organism evidence="4 5">
    <name type="scientific">Delitschia confertaspora ATCC 74209</name>
    <dbReference type="NCBI Taxonomy" id="1513339"/>
    <lineage>
        <taxon>Eukaryota</taxon>
        <taxon>Fungi</taxon>
        <taxon>Dikarya</taxon>
        <taxon>Ascomycota</taxon>
        <taxon>Pezizomycotina</taxon>
        <taxon>Dothideomycetes</taxon>
        <taxon>Pleosporomycetidae</taxon>
        <taxon>Pleosporales</taxon>
        <taxon>Delitschiaceae</taxon>
        <taxon>Delitschia</taxon>
    </lineage>
</organism>
<dbReference type="InterPro" id="IPR051477">
    <property type="entry name" value="Expansin_CellWall"/>
</dbReference>
<feature type="region of interest" description="Disordered" evidence="2">
    <location>
        <begin position="69"/>
        <end position="159"/>
    </location>
</feature>
<accession>A0A9P4JLJ7</accession>
<feature type="compositionally biased region" description="Low complexity" evidence="2">
    <location>
        <begin position="98"/>
        <end position="130"/>
    </location>
</feature>
<dbReference type="CDD" id="cd22191">
    <property type="entry name" value="DPBB_RlpA_EXP_N-like"/>
    <property type="match status" value="1"/>
</dbReference>
<gene>
    <name evidence="4" type="ORF">GQ43DRAFT_441530</name>
</gene>
<comment type="caution">
    <text evidence="4">The sequence shown here is derived from an EMBL/GenBank/DDBJ whole genome shotgun (WGS) entry which is preliminary data.</text>
</comment>
<evidence type="ECO:0000256" key="1">
    <source>
        <dbReference type="ARBA" id="ARBA00022729"/>
    </source>
</evidence>
<feature type="signal peptide" evidence="3">
    <location>
        <begin position="1"/>
        <end position="18"/>
    </location>
</feature>
<evidence type="ECO:0000256" key="2">
    <source>
        <dbReference type="SAM" id="MobiDB-lite"/>
    </source>
</evidence>
<dbReference type="InterPro" id="IPR036908">
    <property type="entry name" value="RlpA-like_sf"/>
</dbReference>
<evidence type="ECO:0000313" key="4">
    <source>
        <dbReference type="EMBL" id="KAF2200489.1"/>
    </source>
</evidence>
<evidence type="ECO:0000256" key="3">
    <source>
        <dbReference type="SAM" id="SignalP"/>
    </source>
</evidence>
<dbReference type="OrthoDB" id="406505at2759"/>
<dbReference type="Proteomes" id="UP000799536">
    <property type="component" value="Unassembled WGS sequence"/>
</dbReference>
<keyword evidence="5" id="KW-1185">Reference proteome</keyword>
<keyword evidence="1 3" id="KW-0732">Signal</keyword>
<dbReference type="Gene3D" id="2.40.40.10">
    <property type="entry name" value="RlpA-like domain"/>
    <property type="match status" value="1"/>
</dbReference>
<protein>
    <submittedName>
        <fullName evidence="4">Uncharacterized protein</fullName>
    </submittedName>
</protein>
<dbReference type="SUPFAM" id="SSF50685">
    <property type="entry name" value="Barwin-like endoglucanases"/>
    <property type="match status" value="1"/>
</dbReference>
<feature type="chain" id="PRO_5040177008" evidence="3">
    <location>
        <begin position="19"/>
        <end position="290"/>
    </location>
</feature>
<feature type="compositionally biased region" description="Low complexity" evidence="2">
    <location>
        <begin position="150"/>
        <end position="159"/>
    </location>
</feature>